<accession>A0ABX5PHJ0</accession>
<reference evidence="3 4" key="1">
    <citation type="submission" date="2018-06" db="EMBL/GenBank/DDBJ databases">
        <title>Genomic Encyclopedia of Type Strains, Phase III (KMG-III): the genomes of soil and plant-associated and newly described type strains.</title>
        <authorList>
            <person name="Whitman W."/>
        </authorList>
    </citation>
    <scope>NUCLEOTIDE SEQUENCE [LARGE SCALE GENOMIC DNA]</scope>
    <source>
        <strain evidence="3 4">JC5</strain>
    </source>
</reference>
<feature type="chain" id="PRO_5046837300" evidence="2">
    <location>
        <begin position="25"/>
        <end position="261"/>
    </location>
</feature>
<feature type="repeat" description="ANK" evidence="1">
    <location>
        <begin position="167"/>
        <end position="199"/>
    </location>
</feature>
<keyword evidence="2" id="KW-0732">Signal</keyword>
<sequence length="261" mass="28526">MVFCALSGLSMRLACVLCSLVWVASQMDAEQFFKPEMVTVLQHIQQGHEKEARAALTDGQDLNIHGDEDITPLLWLILQQDKAAVALALKLGADANFKRANGDNAITAVAGNEDTDWLKMLLEAGGDPNSVDRNQEPALFQAVGEGNKEAVEILLDHDANVNAVDGPGSNALQYAAAINDFEMVYFLLQHGADFTHSNDTGADLAWNIHKKLSRGLVSSSSDNYEWLMKSKQFIEEKGVSFPPLSPKEVRAIWAKEGKPGY</sequence>
<dbReference type="Gene3D" id="1.25.40.20">
    <property type="entry name" value="Ankyrin repeat-containing domain"/>
    <property type="match status" value="1"/>
</dbReference>
<dbReference type="SUPFAM" id="SSF48403">
    <property type="entry name" value="Ankyrin repeat"/>
    <property type="match status" value="1"/>
</dbReference>
<protein>
    <submittedName>
        <fullName evidence="3">Ankyrin repeat protein</fullName>
    </submittedName>
</protein>
<dbReference type="EMBL" id="QJSY01000060">
    <property type="protein sequence ID" value="PYE53469.1"/>
    <property type="molecule type" value="Genomic_DNA"/>
</dbReference>
<dbReference type="Pfam" id="PF12796">
    <property type="entry name" value="Ank_2"/>
    <property type="match status" value="1"/>
</dbReference>
<dbReference type="InterPro" id="IPR002110">
    <property type="entry name" value="Ankyrin_rpt"/>
</dbReference>
<organism evidence="3 4">
    <name type="scientific">Shewanella chilikensis</name>
    <dbReference type="NCBI Taxonomy" id="558541"/>
    <lineage>
        <taxon>Bacteria</taxon>
        <taxon>Pseudomonadati</taxon>
        <taxon>Pseudomonadota</taxon>
        <taxon>Gammaproteobacteria</taxon>
        <taxon>Alteromonadales</taxon>
        <taxon>Shewanellaceae</taxon>
        <taxon>Shewanella</taxon>
    </lineage>
</organism>
<feature type="repeat" description="ANK" evidence="1">
    <location>
        <begin position="134"/>
        <end position="166"/>
    </location>
</feature>
<dbReference type="Proteomes" id="UP000247584">
    <property type="component" value="Unassembled WGS sequence"/>
</dbReference>
<evidence type="ECO:0000256" key="2">
    <source>
        <dbReference type="SAM" id="SignalP"/>
    </source>
</evidence>
<evidence type="ECO:0000313" key="3">
    <source>
        <dbReference type="EMBL" id="PYE53469.1"/>
    </source>
</evidence>
<dbReference type="SMART" id="SM00248">
    <property type="entry name" value="ANK"/>
    <property type="match status" value="4"/>
</dbReference>
<evidence type="ECO:0000313" key="4">
    <source>
        <dbReference type="Proteomes" id="UP000247584"/>
    </source>
</evidence>
<proteinExistence type="predicted"/>
<dbReference type="PANTHER" id="PTHR46224:SF64">
    <property type="entry name" value="IQ MOTIF AND ANKYRIN REPEAT DOMAIN-CONTAINING PROTEIN 1"/>
    <property type="match status" value="1"/>
</dbReference>
<name>A0ABX5PHJ0_9GAMM</name>
<evidence type="ECO:0000256" key="1">
    <source>
        <dbReference type="PROSITE-ProRule" id="PRU00023"/>
    </source>
</evidence>
<feature type="signal peptide" evidence="2">
    <location>
        <begin position="1"/>
        <end position="24"/>
    </location>
</feature>
<dbReference type="PANTHER" id="PTHR46224">
    <property type="entry name" value="ANKYRIN REPEAT FAMILY PROTEIN"/>
    <property type="match status" value="1"/>
</dbReference>
<dbReference type="PROSITE" id="PS50088">
    <property type="entry name" value="ANK_REPEAT"/>
    <property type="match status" value="2"/>
</dbReference>
<keyword evidence="4" id="KW-1185">Reference proteome</keyword>
<dbReference type="PROSITE" id="PS50297">
    <property type="entry name" value="ANK_REP_REGION"/>
    <property type="match status" value="1"/>
</dbReference>
<gene>
    <name evidence="3" type="ORF">C8J23_1604</name>
</gene>
<comment type="caution">
    <text evidence="3">The sequence shown here is derived from an EMBL/GenBank/DDBJ whole genome shotgun (WGS) entry which is preliminary data.</text>
</comment>
<keyword evidence="1" id="KW-0040">ANK repeat</keyword>
<dbReference type="InterPro" id="IPR051616">
    <property type="entry name" value="Cul2-RING_E3_ligase_SR"/>
</dbReference>
<dbReference type="InterPro" id="IPR036770">
    <property type="entry name" value="Ankyrin_rpt-contain_sf"/>
</dbReference>